<proteinExistence type="predicted"/>
<evidence type="ECO:0000313" key="2">
    <source>
        <dbReference type="Proteomes" id="UP000554482"/>
    </source>
</evidence>
<organism evidence="1 2">
    <name type="scientific">Thalictrum thalictroides</name>
    <name type="common">Rue-anemone</name>
    <name type="synonym">Anemone thalictroides</name>
    <dbReference type="NCBI Taxonomy" id="46969"/>
    <lineage>
        <taxon>Eukaryota</taxon>
        <taxon>Viridiplantae</taxon>
        <taxon>Streptophyta</taxon>
        <taxon>Embryophyta</taxon>
        <taxon>Tracheophyta</taxon>
        <taxon>Spermatophyta</taxon>
        <taxon>Magnoliopsida</taxon>
        <taxon>Ranunculales</taxon>
        <taxon>Ranunculaceae</taxon>
        <taxon>Thalictroideae</taxon>
        <taxon>Thalictrum</taxon>
    </lineage>
</organism>
<gene>
    <name evidence="1" type="ORF">FRX31_028877</name>
</gene>
<sequence length="299" mass="35285">MNVEENDASMFLAMEMVSEYLSRRCDDMIKEVKSESSRLRGERKTLFHRLDNELKRFKEERLFDKVIDIGNSIVSLILQIKQDDQRGEDALKAMMDEIKQVYQLRNVEENDASMFLVMEMVSEYLSRRCDDMIKEVKSEYSRLRAVRQTLFHRLDNELKILEQETVFDQAIDIGNSIISIGFQIKQDTERDEDALKAMKLEIKQVYQLRYRIEIIRLIALKKDLITTTRRISRISSKDYRYRAFRLYRTIQWQFLSGIHVKQANGEAGQVGMEVSLDADRITNEVSLFIQLQIQPSTKV</sequence>
<protein>
    <submittedName>
        <fullName evidence="1">Uncharacterized protein</fullName>
    </submittedName>
</protein>
<name>A0A7J6VAB5_THATH</name>
<dbReference type="AlphaFoldDB" id="A0A7J6VAB5"/>
<dbReference type="Proteomes" id="UP000554482">
    <property type="component" value="Unassembled WGS sequence"/>
</dbReference>
<accession>A0A7J6VAB5</accession>
<reference evidence="1 2" key="1">
    <citation type="submission" date="2020-06" db="EMBL/GenBank/DDBJ databases">
        <title>Transcriptomic and genomic resources for Thalictrum thalictroides and T. hernandezii: Facilitating candidate gene discovery in an emerging model plant lineage.</title>
        <authorList>
            <person name="Arias T."/>
            <person name="Riano-Pachon D.M."/>
            <person name="Di Stilio V.S."/>
        </authorList>
    </citation>
    <scope>NUCLEOTIDE SEQUENCE [LARGE SCALE GENOMIC DNA]</scope>
    <source>
        <strain evidence="2">cv. WT478/WT964</strain>
        <tissue evidence="1">Leaves</tissue>
    </source>
</reference>
<dbReference type="EMBL" id="JABWDY010036016">
    <property type="protein sequence ID" value="KAF5181541.1"/>
    <property type="molecule type" value="Genomic_DNA"/>
</dbReference>
<comment type="caution">
    <text evidence="1">The sequence shown here is derived from an EMBL/GenBank/DDBJ whole genome shotgun (WGS) entry which is preliminary data.</text>
</comment>
<evidence type="ECO:0000313" key="1">
    <source>
        <dbReference type="EMBL" id="KAF5181541.1"/>
    </source>
</evidence>
<keyword evidence="2" id="KW-1185">Reference proteome</keyword>